<dbReference type="Proteomes" id="UP001341840">
    <property type="component" value="Unassembled WGS sequence"/>
</dbReference>
<evidence type="ECO:0000313" key="2">
    <source>
        <dbReference type="EMBL" id="MED6137543.1"/>
    </source>
</evidence>
<evidence type="ECO:0000256" key="1">
    <source>
        <dbReference type="SAM" id="MobiDB-lite"/>
    </source>
</evidence>
<feature type="region of interest" description="Disordered" evidence="1">
    <location>
        <begin position="167"/>
        <end position="264"/>
    </location>
</feature>
<feature type="compositionally biased region" description="Low complexity" evidence="1">
    <location>
        <begin position="113"/>
        <end position="128"/>
    </location>
</feature>
<feature type="region of interest" description="Disordered" evidence="1">
    <location>
        <begin position="102"/>
        <end position="130"/>
    </location>
</feature>
<name>A0ABU6SP22_9FABA</name>
<accession>A0ABU6SP22</accession>
<feature type="compositionally biased region" description="Basic and acidic residues" evidence="1">
    <location>
        <begin position="206"/>
        <end position="215"/>
    </location>
</feature>
<protein>
    <submittedName>
        <fullName evidence="2">Uncharacterized protein</fullName>
    </submittedName>
</protein>
<comment type="caution">
    <text evidence="2">The sequence shown here is derived from an EMBL/GenBank/DDBJ whole genome shotgun (WGS) entry which is preliminary data.</text>
</comment>
<evidence type="ECO:0000313" key="3">
    <source>
        <dbReference type="Proteomes" id="UP001341840"/>
    </source>
</evidence>
<proteinExistence type="predicted"/>
<feature type="compositionally biased region" description="Acidic residues" evidence="1">
    <location>
        <begin position="194"/>
        <end position="205"/>
    </location>
</feature>
<feature type="compositionally biased region" description="Basic and acidic residues" evidence="1">
    <location>
        <begin position="181"/>
        <end position="193"/>
    </location>
</feature>
<organism evidence="2 3">
    <name type="scientific">Stylosanthes scabra</name>
    <dbReference type="NCBI Taxonomy" id="79078"/>
    <lineage>
        <taxon>Eukaryota</taxon>
        <taxon>Viridiplantae</taxon>
        <taxon>Streptophyta</taxon>
        <taxon>Embryophyta</taxon>
        <taxon>Tracheophyta</taxon>
        <taxon>Spermatophyta</taxon>
        <taxon>Magnoliopsida</taxon>
        <taxon>eudicotyledons</taxon>
        <taxon>Gunneridae</taxon>
        <taxon>Pentapetalae</taxon>
        <taxon>rosids</taxon>
        <taxon>fabids</taxon>
        <taxon>Fabales</taxon>
        <taxon>Fabaceae</taxon>
        <taxon>Papilionoideae</taxon>
        <taxon>50 kb inversion clade</taxon>
        <taxon>dalbergioids sensu lato</taxon>
        <taxon>Dalbergieae</taxon>
        <taxon>Pterocarpus clade</taxon>
        <taxon>Stylosanthes</taxon>
    </lineage>
</organism>
<gene>
    <name evidence="2" type="ORF">PIB30_065911</name>
</gene>
<feature type="compositionally biased region" description="Basic and acidic residues" evidence="1">
    <location>
        <begin position="225"/>
        <end position="240"/>
    </location>
</feature>
<dbReference type="EMBL" id="JASCZI010061079">
    <property type="protein sequence ID" value="MED6137543.1"/>
    <property type="molecule type" value="Genomic_DNA"/>
</dbReference>
<reference evidence="2 3" key="1">
    <citation type="journal article" date="2023" name="Plants (Basel)">
        <title>Bridging the Gap: Combining Genomics and Transcriptomics Approaches to Understand Stylosanthes scabra, an Orphan Legume from the Brazilian Caatinga.</title>
        <authorList>
            <person name="Ferreira-Neto J.R.C."/>
            <person name="da Silva M.D."/>
            <person name="Binneck E."/>
            <person name="de Melo N.F."/>
            <person name="da Silva R.H."/>
            <person name="de Melo A.L.T.M."/>
            <person name="Pandolfi V."/>
            <person name="Bustamante F.O."/>
            <person name="Brasileiro-Vidal A.C."/>
            <person name="Benko-Iseppon A.M."/>
        </authorList>
    </citation>
    <scope>NUCLEOTIDE SEQUENCE [LARGE SCALE GENOMIC DNA]</scope>
    <source>
        <tissue evidence="2">Leaves</tissue>
    </source>
</reference>
<sequence length="264" mass="29760">MAALDEPKSTTFDSGEPYLGLILSNRRVREVNRRMSSWPAFRTRHASYLFAHLIMCVYRISLLIKRYHFDNESFVYPLHSVRFDPDRPYKIPIEALVADKILSTSKDEKPPAERSGSSRRPSPHYSPRTMPVAQCECSTSSVNGTCSFRRGMAGSLVRKPRSWELIPPSEGWMCDADDEKEIGGMDPSEKGESTEEDPEMEEEDPKEAGNPEDRVLATPSLPMDIDAKEDFQHYVEELGRAPEPSPLRSSQVSVPDEPVEAAGR</sequence>
<keyword evidence="3" id="KW-1185">Reference proteome</keyword>